<dbReference type="SUPFAM" id="SSF53300">
    <property type="entry name" value="vWA-like"/>
    <property type="match status" value="1"/>
</dbReference>
<dbReference type="PROSITE" id="PS51257">
    <property type="entry name" value="PROKAR_LIPOPROTEIN"/>
    <property type="match status" value="1"/>
</dbReference>
<name>A0A133ZY57_9FIRM</name>
<dbReference type="PROSITE" id="PS50234">
    <property type="entry name" value="VWFA"/>
    <property type="match status" value="1"/>
</dbReference>
<reference evidence="4" key="1">
    <citation type="submission" date="2016-01" db="EMBL/GenBank/DDBJ databases">
        <authorList>
            <person name="Mitreva M."/>
            <person name="Pepin K.H."/>
            <person name="Mihindukulasuriya K.A."/>
            <person name="Fulton R."/>
            <person name="Fronick C."/>
            <person name="O'Laughlin M."/>
            <person name="Miner T."/>
            <person name="Herter B."/>
            <person name="Rosa B.A."/>
            <person name="Cordes M."/>
            <person name="Tomlinson C."/>
            <person name="Wollam A."/>
            <person name="Palsikar V.B."/>
            <person name="Mardis E.R."/>
            <person name="Wilson R.K."/>
        </authorList>
    </citation>
    <scope>NUCLEOTIDE SEQUENCE [LARGE SCALE GENOMIC DNA]</scope>
    <source>
        <strain evidence="4">DNF00896</strain>
    </source>
</reference>
<feature type="chain" id="PRO_5038507792" evidence="1">
    <location>
        <begin position="20"/>
        <end position="614"/>
    </location>
</feature>
<gene>
    <name evidence="3" type="ORF">HMPREF1866_00570</name>
</gene>
<keyword evidence="1" id="KW-0732">Signal</keyword>
<dbReference type="EMBL" id="LSDA01000014">
    <property type="protein sequence ID" value="KXB60385.1"/>
    <property type="molecule type" value="Genomic_DNA"/>
</dbReference>
<dbReference type="SMART" id="SM00327">
    <property type="entry name" value="VWA"/>
    <property type="match status" value="1"/>
</dbReference>
<dbReference type="InterPro" id="IPR002035">
    <property type="entry name" value="VWF_A"/>
</dbReference>
<protein>
    <submittedName>
        <fullName evidence="3">von Willebrand factor type A domain protein</fullName>
    </submittedName>
</protein>
<feature type="signal peptide" evidence="1">
    <location>
        <begin position="1"/>
        <end position="19"/>
    </location>
</feature>
<organism evidence="3 4">
    <name type="scientific">Lachnoanaerobaculum saburreum</name>
    <dbReference type="NCBI Taxonomy" id="467210"/>
    <lineage>
        <taxon>Bacteria</taxon>
        <taxon>Bacillati</taxon>
        <taxon>Bacillota</taxon>
        <taxon>Clostridia</taxon>
        <taxon>Lachnospirales</taxon>
        <taxon>Lachnospiraceae</taxon>
        <taxon>Lachnoanaerobaculum</taxon>
    </lineage>
</organism>
<sequence>MKKIIIAATFLALSFSMSACSLTDKGSLKKITEGKEFNAWEMDLAEKLESYGLEDDEKEKLQKIDEECDDIKDNDYKTQLLTAKKLVKLSAQIESRLEDSAKGLVEKLDKTDVPYASEDDKKKLSEYSETISDMIKKHDFSNYKDISESFSKLVEYSSTKLTGLDVNIVQFDYTNYPTVRMYVDVKDSSGNVVTNLSPNMFFVSQKSVANGDFQSVTIKNISMLDQKDALNIDMVADTSSSMEGERLSSAKTVMSTFLNTVQFNVGDKVKLTEFNSYIDKSGVFTSDVNALNQKIFSYVASGQTKLYDTLIYAVQDVSGIPGAKCVLAFTDGEDVGSYNSASDVVNVVSSYKIPVYIVRIGDNYSANDPELMQITSASGGEFKYFSSFGMDMGNFYNSIYTGMKKYYEIEYEMPDPTNYTDKRDFNVYVKGDGVGGSADIETNSGNDFFNTLLGNFLRSYIEDMNSHSYNQLASKIDDTVSPTDETGLKYQMSKQVTGGFANVVSESLMSYSVSSITVVDENTIKLATDEDYDVILDRKYSSFTGDKLNQLNNILYRNSWNVGPDSQIRIWERVNQKPEYVLKKGSDGVWRFSQYSVDPGSNATIAIYDAVTAY</sequence>
<dbReference type="PATRIC" id="fig|467210.3.peg.563"/>
<dbReference type="Gene3D" id="3.40.50.410">
    <property type="entry name" value="von Willebrand factor, type A domain"/>
    <property type="match status" value="1"/>
</dbReference>
<dbReference type="Pfam" id="PF00092">
    <property type="entry name" value="VWA"/>
    <property type="match status" value="1"/>
</dbReference>
<evidence type="ECO:0000313" key="4">
    <source>
        <dbReference type="Proteomes" id="UP000070394"/>
    </source>
</evidence>
<dbReference type="AlphaFoldDB" id="A0A133ZY57"/>
<dbReference type="OrthoDB" id="517663at2"/>
<proteinExistence type="predicted"/>
<evidence type="ECO:0000256" key="1">
    <source>
        <dbReference type="SAM" id="SignalP"/>
    </source>
</evidence>
<dbReference type="Proteomes" id="UP000070394">
    <property type="component" value="Unassembled WGS sequence"/>
</dbReference>
<feature type="domain" description="VWFA" evidence="2">
    <location>
        <begin position="231"/>
        <end position="399"/>
    </location>
</feature>
<dbReference type="CDD" id="cd00198">
    <property type="entry name" value="vWFA"/>
    <property type="match status" value="1"/>
</dbReference>
<comment type="caution">
    <text evidence="3">The sequence shown here is derived from an EMBL/GenBank/DDBJ whole genome shotgun (WGS) entry which is preliminary data.</text>
</comment>
<keyword evidence="4" id="KW-1185">Reference proteome</keyword>
<dbReference type="RefSeq" id="WP_060930518.1">
    <property type="nucleotide sequence ID" value="NZ_KQ959776.1"/>
</dbReference>
<evidence type="ECO:0000259" key="2">
    <source>
        <dbReference type="PROSITE" id="PS50234"/>
    </source>
</evidence>
<accession>A0A133ZY57</accession>
<evidence type="ECO:0000313" key="3">
    <source>
        <dbReference type="EMBL" id="KXB60385.1"/>
    </source>
</evidence>
<dbReference type="STRING" id="467210.HMPREF1866_00570"/>
<dbReference type="InterPro" id="IPR036465">
    <property type="entry name" value="vWFA_dom_sf"/>
</dbReference>